<dbReference type="OrthoDB" id="9790848at2"/>
<feature type="transmembrane region" description="Helical" evidence="2">
    <location>
        <begin position="6"/>
        <end position="24"/>
    </location>
</feature>
<dbReference type="AlphaFoldDB" id="A0A2S7ILL9"/>
<dbReference type="Proteomes" id="UP000239590">
    <property type="component" value="Unassembled WGS sequence"/>
</dbReference>
<reference evidence="4" key="1">
    <citation type="submission" date="2018-02" db="EMBL/GenBank/DDBJ databases">
        <title>Genome sequencing of Solimonas sp. HR-BB.</title>
        <authorList>
            <person name="Lee Y."/>
            <person name="Jeon C.O."/>
        </authorList>
    </citation>
    <scope>NUCLEOTIDE SEQUENCE [LARGE SCALE GENOMIC DNA]</scope>
    <source>
        <strain evidence="4">HR-U</strain>
    </source>
</reference>
<sequence length="171" mass="19413">MSADKIWYLLTALTIIFALAVILVRNPMYSVLCLVLTFLCLSCHYILLNAQFLAVVNLIVYAGAIMVLFLFVVMFLNLREYREETKSNLQKVAAFVVGIAILGAIVMAVRRLQYPMPSPEQFNVRTGYVEVLGETLFMDYLLPFELVTILFFVAMVGAVMLGKREKGERHF</sequence>
<keyword evidence="2" id="KW-0520">NAD</keyword>
<comment type="subcellular location">
    <subcellularLocation>
        <location evidence="2">Cell membrane</location>
        <topology evidence="2">Multi-pass membrane protein</topology>
    </subcellularLocation>
</comment>
<comment type="similarity">
    <text evidence="1 2">Belongs to the complex I subunit 6 family.</text>
</comment>
<dbReference type="PANTHER" id="PTHR33269:SF17">
    <property type="entry name" value="NADH-UBIQUINONE OXIDOREDUCTASE CHAIN 6"/>
    <property type="match status" value="1"/>
</dbReference>
<feature type="transmembrane region" description="Helical" evidence="2">
    <location>
        <begin position="31"/>
        <end position="48"/>
    </location>
</feature>
<dbReference type="PANTHER" id="PTHR33269">
    <property type="entry name" value="NADH-UBIQUINONE OXIDOREDUCTASE CHAIN 6"/>
    <property type="match status" value="1"/>
</dbReference>
<gene>
    <name evidence="3" type="ORF">C5O19_02420</name>
</gene>
<comment type="caution">
    <text evidence="3">The sequence shown here is derived from an EMBL/GenBank/DDBJ whole genome shotgun (WGS) entry which is preliminary data.</text>
</comment>
<organism evidence="3 4">
    <name type="scientific">Siphonobacter curvatus</name>
    <dbReference type="NCBI Taxonomy" id="2094562"/>
    <lineage>
        <taxon>Bacteria</taxon>
        <taxon>Pseudomonadati</taxon>
        <taxon>Bacteroidota</taxon>
        <taxon>Cytophagia</taxon>
        <taxon>Cytophagales</taxon>
        <taxon>Cytophagaceae</taxon>
        <taxon>Siphonobacter</taxon>
    </lineage>
</organism>
<dbReference type="EMBL" id="PTRA01000001">
    <property type="protein sequence ID" value="PQA58546.1"/>
    <property type="molecule type" value="Genomic_DNA"/>
</dbReference>
<accession>A0A2S7ILL9</accession>
<keyword evidence="2" id="KW-0874">Quinone</keyword>
<evidence type="ECO:0000313" key="4">
    <source>
        <dbReference type="Proteomes" id="UP000239590"/>
    </source>
</evidence>
<keyword evidence="2" id="KW-1133">Transmembrane helix</keyword>
<comment type="catalytic activity">
    <reaction evidence="2">
        <text>a quinone + NADH + 5 H(+)(in) = a quinol + NAD(+) + 4 H(+)(out)</text>
        <dbReference type="Rhea" id="RHEA:57888"/>
        <dbReference type="ChEBI" id="CHEBI:15378"/>
        <dbReference type="ChEBI" id="CHEBI:24646"/>
        <dbReference type="ChEBI" id="CHEBI:57540"/>
        <dbReference type="ChEBI" id="CHEBI:57945"/>
        <dbReference type="ChEBI" id="CHEBI:132124"/>
    </reaction>
</comment>
<comment type="function">
    <text evidence="2">NDH-1 shuttles electrons from NADH, via FMN and iron-sulfur (Fe-S) centers, to quinones in the respiratory chain. Couples the redox reaction to proton translocation (for every two electrons transferred, four hydrogen ions are translocated across the cytoplasmic membrane), and thus conserves the redox energy in a proton gradient.</text>
</comment>
<protein>
    <recommendedName>
        <fullName evidence="2">NADH-quinone oxidoreductase subunit J</fullName>
        <ecNumber evidence="2">7.1.1.-</ecNumber>
    </recommendedName>
</protein>
<keyword evidence="2" id="KW-1003">Cell membrane</keyword>
<dbReference type="RefSeq" id="WP_104709755.1">
    <property type="nucleotide sequence ID" value="NZ_PTRA01000001.1"/>
</dbReference>
<dbReference type="GO" id="GO:0005886">
    <property type="term" value="C:plasma membrane"/>
    <property type="evidence" value="ECO:0007669"/>
    <property type="project" value="UniProtKB-SubCell"/>
</dbReference>
<dbReference type="InterPro" id="IPR001457">
    <property type="entry name" value="NADH_UbQ/plastoQ_OxRdtase_su6"/>
</dbReference>
<keyword evidence="2" id="KW-0812">Transmembrane</keyword>
<dbReference type="GO" id="GO:0048038">
    <property type="term" value="F:quinone binding"/>
    <property type="evidence" value="ECO:0007669"/>
    <property type="project" value="UniProtKB-UniRule"/>
</dbReference>
<feature type="transmembrane region" description="Helical" evidence="2">
    <location>
        <begin position="140"/>
        <end position="161"/>
    </location>
</feature>
<evidence type="ECO:0000256" key="2">
    <source>
        <dbReference type="RuleBase" id="RU004429"/>
    </source>
</evidence>
<dbReference type="EC" id="7.1.1.-" evidence="2"/>
<proteinExistence type="inferred from homology"/>
<dbReference type="Gene3D" id="1.20.120.1200">
    <property type="entry name" value="NADH-ubiquinone/plastoquinone oxidoreductase chain 6, subunit NuoJ"/>
    <property type="match status" value="1"/>
</dbReference>
<evidence type="ECO:0000313" key="3">
    <source>
        <dbReference type="EMBL" id="PQA58546.1"/>
    </source>
</evidence>
<dbReference type="InterPro" id="IPR042106">
    <property type="entry name" value="Nuo/plastoQ_OxRdtase_6_NuoJ"/>
</dbReference>
<feature type="transmembrane region" description="Helical" evidence="2">
    <location>
        <begin position="88"/>
        <end position="109"/>
    </location>
</feature>
<keyword evidence="2" id="KW-0472">Membrane</keyword>
<dbReference type="Pfam" id="PF00499">
    <property type="entry name" value="Oxidored_q3"/>
    <property type="match status" value="1"/>
</dbReference>
<feature type="transmembrane region" description="Helical" evidence="2">
    <location>
        <begin position="54"/>
        <end position="76"/>
    </location>
</feature>
<keyword evidence="4" id="KW-1185">Reference proteome</keyword>
<evidence type="ECO:0000256" key="1">
    <source>
        <dbReference type="ARBA" id="ARBA00005698"/>
    </source>
</evidence>
<dbReference type="GO" id="GO:0008137">
    <property type="term" value="F:NADH dehydrogenase (ubiquinone) activity"/>
    <property type="evidence" value="ECO:0007669"/>
    <property type="project" value="UniProtKB-UniRule"/>
</dbReference>
<name>A0A2S7ILL9_9BACT</name>